<dbReference type="PANTHER" id="PTHR43214:SF24">
    <property type="entry name" value="TRANSCRIPTIONAL REGULATORY PROTEIN NARL-RELATED"/>
    <property type="match status" value="1"/>
</dbReference>
<evidence type="ECO:0000256" key="4">
    <source>
        <dbReference type="ARBA" id="ARBA00023163"/>
    </source>
</evidence>
<dbReference type="AlphaFoldDB" id="A0A2P8Q2V0"/>
<keyword evidence="2" id="KW-0805">Transcription regulation</keyword>
<evidence type="ECO:0000313" key="9">
    <source>
        <dbReference type="Proteomes" id="UP000240429"/>
    </source>
</evidence>
<dbReference type="Proteomes" id="UP000240429">
    <property type="component" value="Unassembled WGS sequence"/>
</dbReference>
<dbReference type="OrthoDB" id="9808843at2"/>
<feature type="modified residue" description="4-aspartylphosphate" evidence="5">
    <location>
        <position position="65"/>
    </location>
</feature>
<evidence type="ECO:0000256" key="1">
    <source>
        <dbReference type="ARBA" id="ARBA00022553"/>
    </source>
</evidence>
<dbReference type="SUPFAM" id="SSF52172">
    <property type="entry name" value="CheY-like"/>
    <property type="match status" value="1"/>
</dbReference>
<dbReference type="GO" id="GO:0000160">
    <property type="term" value="P:phosphorelay signal transduction system"/>
    <property type="evidence" value="ECO:0007669"/>
    <property type="project" value="InterPro"/>
</dbReference>
<dbReference type="Pfam" id="PF00196">
    <property type="entry name" value="GerE"/>
    <property type="match status" value="1"/>
</dbReference>
<dbReference type="InterPro" id="IPR039420">
    <property type="entry name" value="WalR-like"/>
</dbReference>
<dbReference type="SMART" id="SM00421">
    <property type="entry name" value="HTH_LUXR"/>
    <property type="match status" value="1"/>
</dbReference>
<dbReference type="InterPro" id="IPR016032">
    <property type="entry name" value="Sig_transdc_resp-reg_C-effctor"/>
</dbReference>
<dbReference type="SMART" id="SM00448">
    <property type="entry name" value="REC"/>
    <property type="match status" value="1"/>
</dbReference>
<evidence type="ECO:0000259" key="6">
    <source>
        <dbReference type="PROSITE" id="PS50043"/>
    </source>
</evidence>
<gene>
    <name evidence="8" type="ORF">C6Y14_25945</name>
</gene>
<keyword evidence="9" id="KW-1185">Reference proteome</keyword>
<evidence type="ECO:0000313" key="8">
    <source>
        <dbReference type="EMBL" id="PSM40596.1"/>
    </source>
</evidence>
<accession>A0A2P8Q2V0</accession>
<feature type="domain" description="Response regulatory" evidence="7">
    <location>
        <begin position="12"/>
        <end position="136"/>
    </location>
</feature>
<dbReference type="RefSeq" id="WP_107019220.1">
    <property type="nucleotide sequence ID" value="NZ_KZ679047.1"/>
</dbReference>
<dbReference type="Gene3D" id="3.40.50.2300">
    <property type="match status" value="1"/>
</dbReference>
<keyword evidence="3 8" id="KW-0238">DNA-binding</keyword>
<dbReference type="CDD" id="cd17535">
    <property type="entry name" value="REC_NarL-like"/>
    <property type="match status" value="1"/>
</dbReference>
<dbReference type="PROSITE" id="PS00622">
    <property type="entry name" value="HTH_LUXR_1"/>
    <property type="match status" value="1"/>
</dbReference>
<dbReference type="GO" id="GO:0006355">
    <property type="term" value="P:regulation of DNA-templated transcription"/>
    <property type="evidence" value="ECO:0007669"/>
    <property type="project" value="InterPro"/>
</dbReference>
<dbReference type="Pfam" id="PF00072">
    <property type="entry name" value="Response_reg"/>
    <property type="match status" value="1"/>
</dbReference>
<organism evidence="8 9">
    <name type="scientific">Streptomyces dioscori</name>
    <dbReference type="NCBI Taxonomy" id="2109333"/>
    <lineage>
        <taxon>Bacteria</taxon>
        <taxon>Bacillati</taxon>
        <taxon>Actinomycetota</taxon>
        <taxon>Actinomycetes</taxon>
        <taxon>Kitasatosporales</taxon>
        <taxon>Streptomycetaceae</taxon>
        <taxon>Streptomyces</taxon>
        <taxon>Streptomyces aurantiacus group</taxon>
    </lineage>
</organism>
<protein>
    <submittedName>
        <fullName evidence="8">DNA-binding response regulator</fullName>
    </submittedName>
</protein>
<dbReference type="InterPro" id="IPR000792">
    <property type="entry name" value="Tscrpt_reg_LuxR_C"/>
</dbReference>
<proteinExistence type="predicted"/>
<dbReference type="PRINTS" id="PR00038">
    <property type="entry name" value="HTHLUXR"/>
</dbReference>
<dbReference type="PANTHER" id="PTHR43214">
    <property type="entry name" value="TWO-COMPONENT RESPONSE REGULATOR"/>
    <property type="match status" value="1"/>
</dbReference>
<dbReference type="SUPFAM" id="SSF46894">
    <property type="entry name" value="C-terminal effector domain of the bipartite response regulators"/>
    <property type="match status" value="1"/>
</dbReference>
<dbReference type="PROSITE" id="PS50110">
    <property type="entry name" value="RESPONSE_REGULATORY"/>
    <property type="match status" value="1"/>
</dbReference>
<keyword evidence="1 5" id="KW-0597">Phosphoprotein</keyword>
<evidence type="ECO:0000256" key="3">
    <source>
        <dbReference type="ARBA" id="ARBA00023125"/>
    </source>
</evidence>
<dbReference type="InterPro" id="IPR058245">
    <property type="entry name" value="NreC/VraR/RcsB-like_REC"/>
</dbReference>
<comment type="caution">
    <text evidence="8">The sequence shown here is derived from an EMBL/GenBank/DDBJ whole genome shotgun (WGS) entry which is preliminary data.</text>
</comment>
<dbReference type="InterPro" id="IPR011006">
    <property type="entry name" value="CheY-like_superfamily"/>
</dbReference>
<sequence length="229" mass="24152">MSREPEGGATTRILLVGDQPLFRDGVRLALQGADGLSVVAEASSGAEVLDLLFRRSVKPDVVLVDLQMADRAGVDITRTILERSAGGPSPEPPHVVAISASPDDDLVVAVLRAGARGYLLKGVDAQELVRAIRIAADGGAVFSPPVAERMGAFFSAVHGIPAQAAFPELTNREREILALIARGMDNRLIASTLVLSHKTVRNHITSLFAKLRVTDRVAAAVRARDAGLG</sequence>
<dbReference type="PROSITE" id="PS50043">
    <property type="entry name" value="HTH_LUXR_2"/>
    <property type="match status" value="1"/>
</dbReference>
<dbReference type="EMBL" id="PYBJ01000018">
    <property type="protein sequence ID" value="PSM40596.1"/>
    <property type="molecule type" value="Genomic_DNA"/>
</dbReference>
<evidence type="ECO:0000256" key="5">
    <source>
        <dbReference type="PROSITE-ProRule" id="PRU00169"/>
    </source>
</evidence>
<evidence type="ECO:0000256" key="2">
    <source>
        <dbReference type="ARBA" id="ARBA00023015"/>
    </source>
</evidence>
<name>A0A2P8Q2V0_9ACTN</name>
<evidence type="ECO:0000259" key="7">
    <source>
        <dbReference type="PROSITE" id="PS50110"/>
    </source>
</evidence>
<dbReference type="InterPro" id="IPR001789">
    <property type="entry name" value="Sig_transdc_resp-reg_receiver"/>
</dbReference>
<dbReference type="GO" id="GO:0003677">
    <property type="term" value="F:DNA binding"/>
    <property type="evidence" value="ECO:0007669"/>
    <property type="project" value="UniProtKB-KW"/>
</dbReference>
<keyword evidence="4" id="KW-0804">Transcription</keyword>
<reference evidence="8 9" key="1">
    <citation type="submission" date="2018-03" db="EMBL/GenBank/DDBJ databases">
        <title>Streptomyces dioscori sp. nov., a novel endophytic actinobacterium isolated from bulbil of Dioscorea bulbifera L.</title>
        <authorList>
            <person name="Zhikuan W."/>
        </authorList>
    </citation>
    <scope>NUCLEOTIDE SEQUENCE [LARGE SCALE GENOMIC DNA]</scope>
    <source>
        <strain evidence="8 9">A217</strain>
    </source>
</reference>
<dbReference type="CDD" id="cd06170">
    <property type="entry name" value="LuxR_C_like"/>
    <property type="match status" value="1"/>
</dbReference>
<feature type="domain" description="HTH luxR-type" evidence="6">
    <location>
        <begin position="162"/>
        <end position="227"/>
    </location>
</feature>